<evidence type="ECO:0000313" key="9">
    <source>
        <dbReference type="Proteomes" id="UP000192223"/>
    </source>
</evidence>
<evidence type="ECO:0000256" key="4">
    <source>
        <dbReference type="ARBA" id="ARBA00022980"/>
    </source>
</evidence>
<dbReference type="FunCoup" id="A0A1W4WN87">
    <property type="interactions" value="1298"/>
</dbReference>
<evidence type="ECO:0000256" key="5">
    <source>
        <dbReference type="ARBA" id="ARBA00023128"/>
    </source>
</evidence>
<dbReference type="FunFam" id="3.30.1390.20:FF:000005">
    <property type="entry name" value="39S ribosomal protein L30, mitochondrial"/>
    <property type="match status" value="1"/>
</dbReference>
<dbReference type="GO" id="GO:0015934">
    <property type="term" value="C:large ribosomal subunit"/>
    <property type="evidence" value="ECO:0007669"/>
    <property type="project" value="InterPro"/>
</dbReference>
<evidence type="ECO:0000313" key="10">
    <source>
        <dbReference type="RefSeq" id="XP_018325386.1"/>
    </source>
</evidence>
<dbReference type="OrthoDB" id="9973389at2759"/>
<proteinExistence type="inferred from homology"/>
<comment type="similarity">
    <text evidence="2">Belongs to the universal ribosomal protein uL30 family.</text>
</comment>
<dbReference type="KEGG" id="apln:108737173"/>
<dbReference type="GO" id="GO:0005743">
    <property type="term" value="C:mitochondrial inner membrane"/>
    <property type="evidence" value="ECO:0007669"/>
    <property type="project" value="UniProtKB-ARBA"/>
</dbReference>
<dbReference type="InterPro" id="IPR005996">
    <property type="entry name" value="Ribosomal_uL30_bac-type"/>
</dbReference>
<organism evidence="9 10">
    <name type="scientific">Agrilus planipennis</name>
    <name type="common">Emerald ash borer</name>
    <name type="synonym">Agrilus marcopoli</name>
    <dbReference type="NCBI Taxonomy" id="224129"/>
    <lineage>
        <taxon>Eukaryota</taxon>
        <taxon>Metazoa</taxon>
        <taxon>Ecdysozoa</taxon>
        <taxon>Arthropoda</taxon>
        <taxon>Hexapoda</taxon>
        <taxon>Insecta</taxon>
        <taxon>Pterygota</taxon>
        <taxon>Neoptera</taxon>
        <taxon>Endopterygota</taxon>
        <taxon>Coleoptera</taxon>
        <taxon>Polyphaga</taxon>
        <taxon>Elateriformia</taxon>
        <taxon>Buprestoidea</taxon>
        <taxon>Buprestidae</taxon>
        <taxon>Agrilinae</taxon>
        <taxon>Agrilus</taxon>
    </lineage>
</organism>
<keyword evidence="9" id="KW-1185">Reference proteome</keyword>
<dbReference type="GO" id="GO:0003735">
    <property type="term" value="F:structural constituent of ribosome"/>
    <property type="evidence" value="ECO:0007669"/>
    <property type="project" value="InterPro"/>
</dbReference>
<dbReference type="SUPFAM" id="SSF55129">
    <property type="entry name" value="Ribosomal protein L30p/L7e"/>
    <property type="match status" value="1"/>
</dbReference>
<protein>
    <recommendedName>
        <fullName evidence="7">Large ribosomal subunit protein uL30m</fullName>
    </recommendedName>
    <alternativeName>
        <fullName evidence="8">39S ribosomal protein L30, mitochondrial</fullName>
    </alternativeName>
</protein>
<evidence type="ECO:0000256" key="7">
    <source>
        <dbReference type="ARBA" id="ARBA00035281"/>
    </source>
</evidence>
<dbReference type="GeneID" id="108737173"/>
<gene>
    <name evidence="10" type="primary">LOC108737173</name>
</gene>
<name>A0A1W4WN87_AGRPL</name>
<dbReference type="InParanoid" id="A0A1W4WN87"/>
<evidence type="ECO:0000256" key="8">
    <source>
        <dbReference type="ARBA" id="ARBA00035356"/>
    </source>
</evidence>
<keyword evidence="5" id="KW-0496">Mitochondrion</keyword>
<keyword evidence="6" id="KW-0687">Ribonucleoprotein</keyword>
<keyword evidence="3" id="KW-0809">Transit peptide</keyword>
<evidence type="ECO:0000256" key="1">
    <source>
        <dbReference type="ARBA" id="ARBA00004173"/>
    </source>
</evidence>
<evidence type="ECO:0000256" key="3">
    <source>
        <dbReference type="ARBA" id="ARBA00022946"/>
    </source>
</evidence>
<comment type="subcellular location">
    <subcellularLocation>
        <location evidence="1">Mitochondrion</location>
    </subcellularLocation>
</comment>
<evidence type="ECO:0000256" key="6">
    <source>
        <dbReference type="ARBA" id="ARBA00023274"/>
    </source>
</evidence>
<dbReference type="PANTHER" id="PTHR15892">
    <property type="entry name" value="MITOCHONDRIAL RIBOSOMAL PROTEIN L30"/>
    <property type="match status" value="1"/>
</dbReference>
<dbReference type="InterPro" id="IPR036919">
    <property type="entry name" value="Ribo_uL30_ferredoxin-like_sf"/>
</dbReference>
<evidence type="ECO:0000256" key="2">
    <source>
        <dbReference type="ARBA" id="ARBA00007594"/>
    </source>
</evidence>
<dbReference type="GO" id="GO:0006412">
    <property type="term" value="P:translation"/>
    <property type="evidence" value="ECO:0007669"/>
    <property type="project" value="InterPro"/>
</dbReference>
<dbReference type="STRING" id="224129.A0A1W4WN87"/>
<dbReference type="Proteomes" id="UP000192223">
    <property type="component" value="Unplaced"/>
</dbReference>
<accession>A0A1W4WN87</accession>
<sequence length="230" mass="27370">MFYDHLKRISLRLFTRNVYRKNVYNWRDEGIHYPGFKYYPRNTDFKDPPYEPTKLFMIQRIKPLKGCPHWEKSFLKDFKLNGKISDIAIVKNIPEVNAKLWRIKHLIKVVPITFPNGPPTESNGTFLKENGELVVTRKLEPLKEKLDATENFQMNPRKMDGDTLRRRMLKKWLTAWDTTMLNVNHRRTTCTRQQPQPSTFTNGRALVVRIVVQQKKEMERSFGQYPSLSR</sequence>
<dbReference type="RefSeq" id="XP_018325386.1">
    <property type="nucleotide sequence ID" value="XM_018469884.1"/>
</dbReference>
<dbReference type="PANTHER" id="PTHR15892:SF2">
    <property type="entry name" value="LARGE RIBOSOMAL SUBUNIT PROTEIN UL30M"/>
    <property type="match status" value="1"/>
</dbReference>
<dbReference type="Gene3D" id="3.30.1390.20">
    <property type="entry name" value="Ribosomal protein L30, ferredoxin-like fold domain"/>
    <property type="match status" value="1"/>
</dbReference>
<keyword evidence="4" id="KW-0689">Ribosomal protein</keyword>
<dbReference type="AlphaFoldDB" id="A0A1W4WN87"/>
<reference evidence="10" key="1">
    <citation type="submission" date="2025-08" db="UniProtKB">
        <authorList>
            <consortium name="RefSeq"/>
        </authorList>
    </citation>
    <scope>IDENTIFICATION</scope>
    <source>
        <tissue evidence="10">Entire body</tissue>
    </source>
</reference>
<dbReference type="CTD" id="51263"/>